<dbReference type="PANTHER" id="PTHR43133">
    <property type="entry name" value="RNA POLYMERASE ECF-TYPE SIGMA FACTO"/>
    <property type="match status" value="1"/>
</dbReference>
<dbReference type="GO" id="GO:0016987">
    <property type="term" value="F:sigma factor activity"/>
    <property type="evidence" value="ECO:0007669"/>
    <property type="project" value="UniProtKB-KW"/>
</dbReference>
<keyword evidence="3" id="KW-0731">Sigma factor</keyword>
<dbReference type="Gene3D" id="1.10.1740.10">
    <property type="match status" value="1"/>
</dbReference>
<proteinExistence type="inferred from homology"/>
<dbReference type="AlphaFoldDB" id="I3C2S2"/>
<evidence type="ECO:0000256" key="1">
    <source>
        <dbReference type="ARBA" id="ARBA00010641"/>
    </source>
</evidence>
<evidence type="ECO:0000313" key="6">
    <source>
        <dbReference type="Proteomes" id="UP000004690"/>
    </source>
</evidence>
<evidence type="ECO:0000256" key="4">
    <source>
        <dbReference type="ARBA" id="ARBA00023163"/>
    </source>
</evidence>
<organism evidence="5 6">
    <name type="scientific">Galbibacter orientalis DSM 19592</name>
    <dbReference type="NCBI Taxonomy" id="926559"/>
    <lineage>
        <taxon>Bacteria</taxon>
        <taxon>Pseudomonadati</taxon>
        <taxon>Bacteroidota</taxon>
        <taxon>Flavobacteriia</taxon>
        <taxon>Flavobacteriales</taxon>
        <taxon>Flavobacteriaceae</taxon>
        <taxon>Galbibacter</taxon>
    </lineage>
</organism>
<evidence type="ECO:0000313" key="5">
    <source>
        <dbReference type="EMBL" id="EIJ37915.1"/>
    </source>
</evidence>
<sequence length="261" mass="30995">MPHTNFELLKNNDPAALVKIHAQYNRSIFWVGKRWLNDEFVIATLVQNVFLKLWVCRDRIETPKHIYFFLKFVMKRECISYYSKPRNKFYRKTYSLDNFNNYQDYMVGYDPEKVDTHLQDQQFDQQQFEKLKKVLPLLSNERKHLIELCLKYGFQYKAIGAVMGKGITETSNEVKRAIEDLKTIIHQGGMKAVKKRPAIGIKMQGVMTEEQKRVLELRCKEKQSFAFIANELKLSQKEVHKEFVTAYKLMQEQHKQQLKSA</sequence>
<dbReference type="NCBIfam" id="TIGR02937">
    <property type="entry name" value="sigma70-ECF"/>
    <property type="match status" value="1"/>
</dbReference>
<evidence type="ECO:0000256" key="2">
    <source>
        <dbReference type="ARBA" id="ARBA00023015"/>
    </source>
</evidence>
<keyword evidence="6" id="KW-1185">Reference proteome</keyword>
<keyword evidence="4" id="KW-0804">Transcription</keyword>
<dbReference type="STRING" id="926559.JoomaDRAFT_0889"/>
<dbReference type="InterPro" id="IPR013324">
    <property type="entry name" value="RNA_pol_sigma_r3/r4-like"/>
</dbReference>
<dbReference type="OrthoDB" id="759001at2"/>
<dbReference type="InterPro" id="IPR039425">
    <property type="entry name" value="RNA_pol_sigma-70-like"/>
</dbReference>
<comment type="similarity">
    <text evidence="1">Belongs to the sigma-70 factor family. ECF subfamily.</text>
</comment>
<dbReference type="Proteomes" id="UP000004690">
    <property type="component" value="Unassembled WGS sequence"/>
</dbReference>
<dbReference type="GO" id="GO:0006352">
    <property type="term" value="P:DNA-templated transcription initiation"/>
    <property type="evidence" value="ECO:0007669"/>
    <property type="project" value="InterPro"/>
</dbReference>
<dbReference type="SUPFAM" id="SSF88946">
    <property type="entry name" value="Sigma2 domain of RNA polymerase sigma factors"/>
    <property type="match status" value="1"/>
</dbReference>
<protein>
    <submittedName>
        <fullName evidence="5">RNA polymerase sigma factor, sigma-70 family</fullName>
    </submittedName>
</protein>
<keyword evidence="2" id="KW-0805">Transcription regulation</keyword>
<dbReference type="SUPFAM" id="SSF88659">
    <property type="entry name" value="Sigma3 and sigma4 domains of RNA polymerase sigma factors"/>
    <property type="match status" value="2"/>
</dbReference>
<name>I3C2S2_9FLAO</name>
<evidence type="ECO:0000256" key="3">
    <source>
        <dbReference type="ARBA" id="ARBA00023082"/>
    </source>
</evidence>
<dbReference type="PANTHER" id="PTHR43133:SF46">
    <property type="entry name" value="RNA POLYMERASE SIGMA-70 FACTOR ECF SUBFAMILY"/>
    <property type="match status" value="1"/>
</dbReference>
<dbReference type="InterPro" id="IPR013325">
    <property type="entry name" value="RNA_pol_sigma_r2"/>
</dbReference>
<dbReference type="eggNOG" id="COG1595">
    <property type="taxonomic scope" value="Bacteria"/>
</dbReference>
<reference evidence="5 6" key="1">
    <citation type="submission" date="2012-02" db="EMBL/GenBank/DDBJ databases">
        <title>Improved High-Quality Draft genome of Joostella marina DSM 19592.</title>
        <authorList>
            <consortium name="US DOE Joint Genome Institute (JGI-PGF)"/>
            <person name="Lucas S."/>
            <person name="Copeland A."/>
            <person name="Lapidus A."/>
            <person name="Bruce D."/>
            <person name="Goodwin L."/>
            <person name="Pitluck S."/>
            <person name="Peters L."/>
            <person name="Chertkov O."/>
            <person name="Ovchinnikova G."/>
            <person name="Kyrpides N."/>
            <person name="Mavromatis K."/>
            <person name="Detter J.C."/>
            <person name="Han C."/>
            <person name="Land M."/>
            <person name="Hauser L."/>
            <person name="Markowitz V."/>
            <person name="Cheng J.-F."/>
            <person name="Hugenholtz P."/>
            <person name="Woyke T."/>
            <person name="Wu D."/>
            <person name="Tindall B."/>
            <person name="Brambilla E."/>
            <person name="Klenk H.-P."/>
            <person name="Eisen J.A."/>
        </authorList>
    </citation>
    <scope>NUCLEOTIDE SEQUENCE [LARGE SCALE GENOMIC DNA]</scope>
    <source>
        <strain evidence="5 6">DSM 19592</strain>
    </source>
</reference>
<dbReference type="EMBL" id="JH651379">
    <property type="protein sequence ID" value="EIJ37915.1"/>
    <property type="molecule type" value="Genomic_DNA"/>
</dbReference>
<dbReference type="HOGENOM" id="CLU_089951_0_0_10"/>
<dbReference type="RefSeq" id="WP_008610986.1">
    <property type="nucleotide sequence ID" value="NZ_JH651379.1"/>
</dbReference>
<dbReference type="InterPro" id="IPR014284">
    <property type="entry name" value="RNA_pol_sigma-70_dom"/>
</dbReference>
<accession>I3C2S2</accession>
<gene>
    <name evidence="5" type="ORF">JoomaDRAFT_0889</name>
</gene>